<accession>A0A644X2W0</accession>
<organism evidence="1">
    <name type="scientific">bioreactor metagenome</name>
    <dbReference type="NCBI Taxonomy" id="1076179"/>
    <lineage>
        <taxon>unclassified sequences</taxon>
        <taxon>metagenomes</taxon>
        <taxon>ecological metagenomes</taxon>
    </lineage>
</organism>
<proteinExistence type="predicted"/>
<evidence type="ECO:0000313" key="1">
    <source>
        <dbReference type="EMBL" id="MPM10492.1"/>
    </source>
</evidence>
<dbReference type="AlphaFoldDB" id="A0A644X2W0"/>
<reference evidence="1" key="1">
    <citation type="submission" date="2019-08" db="EMBL/GenBank/DDBJ databases">
        <authorList>
            <person name="Kucharzyk K."/>
            <person name="Murdoch R.W."/>
            <person name="Higgins S."/>
            <person name="Loffler F."/>
        </authorList>
    </citation>
    <scope>NUCLEOTIDE SEQUENCE</scope>
</reference>
<gene>
    <name evidence="1" type="ORF">SDC9_56824</name>
</gene>
<comment type="caution">
    <text evidence="1">The sequence shown here is derived from an EMBL/GenBank/DDBJ whole genome shotgun (WGS) entry which is preliminary data.</text>
</comment>
<protein>
    <submittedName>
        <fullName evidence="1">Uncharacterized protein</fullName>
    </submittedName>
</protein>
<dbReference type="EMBL" id="VSSQ01001699">
    <property type="protein sequence ID" value="MPM10492.1"/>
    <property type="molecule type" value="Genomic_DNA"/>
</dbReference>
<name>A0A644X2W0_9ZZZZ</name>
<sequence length="94" mass="10600">MLHTWIFFEITVNELLSGFSGDVQVLGQTIVADAIHNPKIDGLRLPAQIGSDVFRIFDAKYAHRGRGMDVLSFQEGFLQMLIPGNVRQHTQFDL</sequence>